<dbReference type="OrthoDB" id="9783680at2"/>
<feature type="domain" description="DNA/RNA non-specific endonuclease/pyrophosphatase/phosphodiesterase" evidence="1">
    <location>
        <begin position="70"/>
        <end position="258"/>
    </location>
</feature>
<dbReference type="RefSeq" id="WP_074751913.1">
    <property type="nucleotide sequence ID" value="NZ_FOTJ01000019.1"/>
</dbReference>
<dbReference type="EMBL" id="FOTJ01000019">
    <property type="protein sequence ID" value="SFL56325.1"/>
    <property type="molecule type" value="Genomic_DNA"/>
</dbReference>
<dbReference type="GO" id="GO:0046872">
    <property type="term" value="F:metal ion binding"/>
    <property type="evidence" value="ECO:0007669"/>
    <property type="project" value="InterPro"/>
</dbReference>
<sequence length="259" mass="29667">MKPFKNFKEFIKILIVAGLSLLIIVPFLSKSNISKTIHDIKNPIPIFSNDKKQSADEDLNNFILKEEPSWTGKYKLEMKELDHLGRAVQSHILLQKKNMPREAREPRLNYNPVGWHNYKFDGKWLMNRGHLVGYQFSGLNDEARNLVPETAYMNAGALSGMDDSNTSSMLFYENRLAAWLRMNPDKWLDYTVTPIYKDNELLPRQVQLNYVGFDKNGKVLPLRIGGNETMAENNTTQVTLENTSPNAIINYATGTAKQK</sequence>
<dbReference type="SMART" id="SM00892">
    <property type="entry name" value="Endonuclease_NS"/>
    <property type="match status" value="1"/>
</dbReference>
<dbReference type="Gene3D" id="3.40.570.10">
    <property type="entry name" value="Extracellular Endonuclease, subunit A"/>
    <property type="match status" value="1"/>
</dbReference>
<organism evidence="2 3">
    <name type="scientific">Lactococcus garvieae</name>
    <dbReference type="NCBI Taxonomy" id="1363"/>
    <lineage>
        <taxon>Bacteria</taxon>
        <taxon>Bacillati</taxon>
        <taxon>Bacillota</taxon>
        <taxon>Bacilli</taxon>
        <taxon>Lactobacillales</taxon>
        <taxon>Streptococcaceae</taxon>
        <taxon>Lactococcus</taxon>
    </lineage>
</organism>
<dbReference type="AlphaFoldDB" id="A0A1I4IPW6"/>
<evidence type="ECO:0000313" key="2">
    <source>
        <dbReference type="EMBL" id="SFL56325.1"/>
    </source>
</evidence>
<accession>A0A1I4IPW6</accession>
<reference evidence="2 3" key="1">
    <citation type="submission" date="2016-10" db="EMBL/GenBank/DDBJ databases">
        <authorList>
            <person name="de Groot N.N."/>
        </authorList>
    </citation>
    <scope>NUCLEOTIDE SEQUENCE [LARGE SCALE GENOMIC DNA]</scope>
    <source>
        <strain evidence="2 3">M79</strain>
    </source>
</reference>
<gene>
    <name evidence="2" type="ORF">SAMN05216438_1194</name>
</gene>
<dbReference type="Proteomes" id="UP000181969">
    <property type="component" value="Unassembled WGS sequence"/>
</dbReference>
<dbReference type="GO" id="GO:0003676">
    <property type="term" value="F:nucleic acid binding"/>
    <property type="evidence" value="ECO:0007669"/>
    <property type="project" value="InterPro"/>
</dbReference>
<dbReference type="InterPro" id="IPR044929">
    <property type="entry name" value="DNA/RNA_non-sp_Endonuclease_sf"/>
</dbReference>
<evidence type="ECO:0000313" key="3">
    <source>
        <dbReference type="Proteomes" id="UP000181969"/>
    </source>
</evidence>
<dbReference type="Pfam" id="PF13930">
    <property type="entry name" value="Endonuclea_NS_2"/>
    <property type="match status" value="1"/>
</dbReference>
<dbReference type="InterPro" id="IPR044927">
    <property type="entry name" value="Endonuclea_NS_2"/>
</dbReference>
<proteinExistence type="predicted"/>
<evidence type="ECO:0000259" key="1">
    <source>
        <dbReference type="SMART" id="SM00892"/>
    </source>
</evidence>
<dbReference type="InterPro" id="IPR001604">
    <property type="entry name" value="Endo_G_ENPP1-like_dom"/>
</dbReference>
<dbReference type="GO" id="GO:0016787">
    <property type="term" value="F:hydrolase activity"/>
    <property type="evidence" value="ECO:0007669"/>
    <property type="project" value="InterPro"/>
</dbReference>
<name>A0A1I4IPW6_9LACT</name>
<protein>
    <submittedName>
        <fullName evidence="2">DNA-entry nuclease</fullName>
    </submittedName>
</protein>